<protein>
    <submittedName>
        <fullName evidence="8">Outer membrane cobalamin receptor protein</fullName>
    </submittedName>
</protein>
<gene>
    <name evidence="8" type="ORF">SAMN04489797_0329</name>
</gene>
<evidence type="ECO:0000256" key="4">
    <source>
        <dbReference type="ARBA" id="ARBA00022692"/>
    </source>
</evidence>
<dbReference type="EMBL" id="LT629774">
    <property type="protein sequence ID" value="SDR86572.1"/>
    <property type="molecule type" value="Genomic_DNA"/>
</dbReference>
<proteinExistence type="predicted"/>
<dbReference type="Pfam" id="PF13715">
    <property type="entry name" value="CarbopepD_reg_2"/>
    <property type="match status" value="1"/>
</dbReference>
<dbReference type="Proteomes" id="UP000198963">
    <property type="component" value="Chromosome I"/>
</dbReference>
<keyword evidence="3" id="KW-1134">Transmembrane beta strand</keyword>
<sequence>MHGLKYIQFVIEFIQFGIIEFMFNKKDITFASSSKFELLIINQIMTPQTHFHYYNQSRAKLKNLLSTIILFFTAVAAAQTTISGKVVDFKNNPVYGANIYLEGTYDGATSTEEGRFSFTTTETGVQTLTISFLSFETKTIIEDVSKLNNLIIKLREDVESLDAVVISAGSFEASDNSKVSVLKPLDVVTTASALGDYVGALQTLPGTSNVAEDGRLFVRGGSADETQIFIDGIRVFTPYTPTTNNIPTRGRYSPFLFDGITFSTGGYSSEFGQALSSVLLLNTIDEPDQEKTDIGIMSVGASLGNTQKWEKSSLSFNASYINLDPYLALFEDRNEWQTPVSGAQGEMVFRQKFNNGILKFYAAFDTSKFELNQEDINYEEGIDFKLNNNNFYLNTSYKGVLDNNWTLSSGVSYTYAKNKIGIQTSNIEDKENSAHLKLKLKKRFNSRLKLNFGAEQFITDFDENFRDHTVNETYGFDNTITAGFAEGDIIFSKDVALKVGVRADYSALFNTINVAPRAALAYKSSKNGQFSLAYGNFFQNPNSSVLKFEDDLKAQKTTHYILNYQYVKAGKIFRAEAYRKDYDHLIKFDSDYETYSTNFSTLGEGYAQGLDLFWRDNTSFKNVDYWVSYSYLDTERNYRNFTTAAQPSYATNHNLSVVGKYWIDSWKSQIGVDYGFSSGRPYDNPNTTAFMDARTKSFHSLSLNWAYLLDSQKILYFSVNNVLGFKNINGYQYADTPDVNGQFSRRALTPAADQFFFVGFFWTISEDGKDNQLDNL</sequence>
<evidence type="ECO:0000256" key="7">
    <source>
        <dbReference type="ARBA" id="ARBA00023237"/>
    </source>
</evidence>
<accession>A0A1H1MIX4</accession>
<evidence type="ECO:0000256" key="6">
    <source>
        <dbReference type="ARBA" id="ARBA00023136"/>
    </source>
</evidence>
<dbReference type="InterPro" id="IPR036942">
    <property type="entry name" value="Beta-barrel_TonB_sf"/>
</dbReference>
<dbReference type="AlphaFoldDB" id="A0A1H1MIX4"/>
<name>A0A1H1MIX4_9FLAO</name>
<evidence type="ECO:0000256" key="5">
    <source>
        <dbReference type="ARBA" id="ARBA00022729"/>
    </source>
</evidence>
<dbReference type="STRING" id="1249933.SAMN04489797_0329"/>
<organism evidence="8 9">
    <name type="scientific">Winogradskyella sediminis</name>
    <dbReference type="NCBI Taxonomy" id="1382466"/>
    <lineage>
        <taxon>Bacteria</taxon>
        <taxon>Pseudomonadati</taxon>
        <taxon>Bacteroidota</taxon>
        <taxon>Flavobacteriia</taxon>
        <taxon>Flavobacteriales</taxon>
        <taxon>Flavobacteriaceae</taxon>
        <taxon>Winogradskyella</taxon>
    </lineage>
</organism>
<dbReference type="GO" id="GO:0044718">
    <property type="term" value="P:siderophore transmembrane transport"/>
    <property type="evidence" value="ECO:0007669"/>
    <property type="project" value="TreeGrafter"/>
</dbReference>
<keyword evidence="4" id="KW-0812">Transmembrane</keyword>
<comment type="subcellular location">
    <subcellularLocation>
        <location evidence="1">Cell outer membrane</location>
        <topology evidence="1">Multi-pass membrane protein</topology>
    </subcellularLocation>
</comment>
<evidence type="ECO:0000256" key="2">
    <source>
        <dbReference type="ARBA" id="ARBA00022448"/>
    </source>
</evidence>
<keyword evidence="5" id="KW-0732">Signal</keyword>
<dbReference type="GO" id="GO:0009279">
    <property type="term" value="C:cell outer membrane"/>
    <property type="evidence" value="ECO:0007669"/>
    <property type="project" value="UniProtKB-SubCell"/>
</dbReference>
<dbReference type="GO" id="GO:0015344">
    <property type="term" value="F:siderophore uptake transmembrane transporter activity"/>
    <property type="evidence" value="ECO:0007669"/>
    <property type="project" value="TreeGrafter"/>
</dbReference>
<dbReference type="Gene3D" id="2.60.40.1120">
    <property type="entry name" value="Carboxypeptidase-like, regulatory domain"/>
    <property type="match status" value="1"/>
</dbReference>
<evidence type="ECO:0000256" key="3">
    <source>
        <dbReference type="ARBA" id="ARBA00022452"/>
    </source>
</evidence>
<dbReference type="PANTHER" id="PTHR30069:SF29">
    <property type="entry name" value="HEMOGLOBIN AND HEMOGLOBIN-HAPTOGLOBIN-BINDING PROTEIN 1-RELATED"/>
    <property type="match status" value="1"/>
</dbReference>
<dbReference type="InterPro" id="IPR039426">
    <property type="entry name" value="TonB-dep_rcpt-like"/>
</dbReference>
<keyword evidence="8" id="KW-0675">Receptor</keyword>
<keyword evidence="6" id="KW-0472">Membrane</keyword>
<dbReference type="InterPro" id="IPR008969">
    <property type="entry name" value="CarboxyPept-like_regulatory"/>
</dbReference>
<keyword evidence="9" id="KW-1185">Reference proteome</keyword>
<reference evidence="8 9" key="1">
    <citation type="submission" date="2016-10" db="EMBL/GenBank/DDBJ databases">
        <authorList>
            <person name="Varghese N."/>
            <person name="Submissions S."/>
        </authorList>
    </citation>
    <scope>NUCLEOTIDE SEQUENCE [LARGE SCALE GENOMIC DNA]</scope>
    <source>
        <strain evidence="8 9">RHA_55</strain>
    </source>
</reference>
<dbReference type="Gene3D" id="2.40.170.20">
    <property type="entry name" value="TonB-dependent receptor, beta-barrel domain"/>
    <property type="match status" value="1"/>
</dbReference>
<evidence type="ECO:0000313" key="9">
    <source>
        <dbReference type="Proteomes" id="UP000198963"/>
    </source>
</evidence>
<evidence type="ECO:0000256" key="1">
    <source>
        <dbReference type="ARBA" id="ARBA00004571"/>
    </source>
</evidence>
<dbReference type="PANTHER" id="PTHR30069">
    <property type="entry name" value="TONB-DEPENDENT OUTER MEMBRANE RECEPTOR"/>
    <property type="match status" value="1"/>
</dbReference>
<keyword evidence="7" id="KW-0998">Cell outer membrane</keyword>
<dbReference type="SUPFAM" id="SSF56935">
    <property type="entry name" value="Porins"/>
    <property type="match status" value="1"/>
</dbReference>
<dbReference type="SUPFAM" id="SSF49464">
    <property type="entry name" value="Carboxypeptidase regulatory domain-like"/>
    <property type="match status" value="1"/>
</dbReference>
<evidence type="ECO:0000313" key="8">
    <source>
        <dbReference type="EMBL" id="SDR86572.1"/>
    </source>
</evidence>
<keyword evidence="2" id="KW-0813">Transport</keyword>